<evidence type="ECO:0000256" key="1">
    <source>
        <dbReference type="ARBA" id="ARBA00004651"/>
    </source>
</evidence>
<feature type="transmembrane region" description="Helical" evidence="6">
    <location>
        <begin position="125"/>
        <end position="145"/>
    </location>
</feature>
<feature type="transmembrane region" description="Helical" evidence="6">
    <location>
        <begin position="283"/>
        <end position="302"/>
    </location>
</feature>
<organism evidence="7 8">
    <name type="scientific">Fibrella aquatilis</name>
    <dbReference type="NCBI Taxonomy" id="2817059"/>
    <lineage>
        <taxon>Bacteria</taxon>
        <taxon>Pseudomonadati</taxon>
        <taxon>Bacteroidota</taxon>
        <taxon>Cytophagia</taxon>
        <taxon>Cytophagales</taxon>
        <taxon>Spirosomataceae</taxon>
        <taxon>Fibrella</taxon>
    </lineage>
</organism>
<evidence type="ECO:0000256" key="4">
    <source>
        <dbReference type="ARBA" id="ARBA00022989"/>
    </source>
</evidence>
<feature type="transmembrane region" description="Helical" evidence="6">
    <location>
        <begin position="165"/>
        <end position="186"/>
    </location>
</feature>
<dbReference type="RefSeq" id="WP_207336697.1">
    <property type="nucleotide sequence ID" value="NZ_JAFMYU010000014.1"/>
</dbReference>
<feature type="transmembrane region" description="Helical" evidence="6">
    <location>
        <begin position="308"/>
        <end position="328"/>
    </location>
</feature>
<evidence type="ECO:0000256" key="5">
    <source>
        <dbReference type="ARBA" id="ARBA00023136"/>
    </source>
</evidence>
<dbReference type="Proteomes" id="UP000664795">
    <property type="component" value="Unassembled WGS sequence"/>
</dbReference>
<evidence type="ECO:0000256" key="6">
    <source>
        <dbReference type="SAM" id="Phobius"/>
    </source>
</evidence>
<dbReference type="PANTHER" id="PTHR39087:SF2">
    <property type="entry name" value="UPF0104 MEMBRANE PROTEIN MJ1595"/>
    <property type="match status" value="1"/>
</dbReference>
<feature type="transmembrane region" description="Helical" evidence="6">
    <location>
        <begin position="40"/>
        <end position="58"/>
    </location>
</feature>
<reference evidence="7 8" key="1">
    <citation type="submission" date="2021-03" db="EMBL/GenBank/DDBJ databases">
        <title>Fibrella sp. HMF5036 genome sequencing and assembly.</title>
        <authorList>
            <person name="Kang H."/>
            <person name="Kim H."/>
            <person name="Bae S."/>
            <person name="Joh K."/>
        </authorList>
    </citation>
    <scope>NUCLEOTIDE SEQUENCE [LARGE SCALE GENOMIC DNA]</scope>
    <source>
        <strain evidence="7 8">HMF5036</strain>
    </source>
</reference>
<sequence>MKKLLKQVIPVVLAFALLAYALRGMPLASLIDQFQKASRGWIAVTALVMGIQTVLRAVRWRMLLQGLGHAPSAGRALSAMLAGSASSVIIPGSGELLRCTLLQRSDNVPITESVGSIITERLVDLLATAVFLSLTLLLESGRLLAYVQQYMQLPNWFHVLSGGQWAGLLAGLAVCIALTVISLRSVMRWQSVQRLAERIRLRERIEGFRRGLLSIRTVKQPSLYWLTTFCIHGLSLMVLASLFRALPITENLPNSASLTVFALTSLGSLTIPTQANIGSYHFLASRGLVAYGMTLMAGTIWATFSHAIITLVNFAFSALGFLAALRFLRGGEKTKTYKVSKTV</sequence>
<dbReference type="InterPro" id="IPR022791">
    <property type="entry name" value="L-PG_synthase/AglD"/>
</dbReference>
<evidence type="ECO:0000256" key="3">
    <source>
        <dbReference type="ARBA" id="ARBA00022692"/>
    </source>
</evidence>
<keyword evidence="3 6" id="KW-0812">Transmembrane</keyword>
<dbReference type="PANTHER" id="PTHR39087">
    <property type="entry name" value="UPF0104 MEMBRANE PROTEIN MJ1595"/>
    <property type="match status" value="1"/>
</dbReference>
<evidence type="ECO:0000313" key="7">
    <source>
        <dbReference type="EMBL" id="MBO0932732.1"/>
    </source>
</evidence>
<proteinExistence type="predicted"/>
<keyword evidence="4 6" id="KW-1133">Transmembrane helix</keyword>
<name>A0A939G9U1_9BACT</name>
<comment type="caution">
    <text evidence="7">The sequence shown here is derived from an EMBL/GenBank/DDBJ whole genome shotgun (WGS) entry which is preliminary data.</text>
</comment>
<feature type="transmembrane region" description="Helical" evidence="6">
    <location>
        <begin position="223"/>
        <end position="246"/>
    </location>
</feature>
<dbReference type="EMBL" id="JAFMYU010000014">
    <property type="protein sequence ID" value="MBO0932732.1"/>
    <property type="molecule type" value="Genomic_DNA"/>
</dbReference>
<dbReference type="GO" id="GO:0005886">
    <property type="term" value="C:plasma membrane"/>
    <property type="evidence" value="ECO:0007669"/>
    <property type="project" value="UniProtKB-SubCell"/>
</dbReference>
<keyword evidence="2" id="KW-1003">Cell membrane</keyword>
<comment type="subcellular location">
    <subcellularLocation>
        <location evidence="1">Cell membrane</location>
        <topology evidence="1">Multi-pass membrane protein</topology>
    </subcellularLocation>
</comment>
<dbReference type="AlphaFoldDB" id="A0A939G9U1"/>
<dbReference type="Pfam" id="PF03706">
    <property type="entry name" value="LPG_synthase_TM"/>
    <property type="match status" value="1"/>
</dbReference>
<feature type="transmembrane region" description="Helical" evidence="6">
    <location>
        <begin position="252"/>
        <end position="271"/>
    </location>
</feature>
<keyword evidence="8" id="KW-1185">Reference proteome</keyword>
<evidence type="ECO:0000313" key="8">
    <source>
        <dbReference type="Proteomes" id="UP000664795"/>
    </source>
</evidence>
<gene>
    <name evidence="7" type="ORF">J2I48_17110</name>
</gene>
<accession>A0A939G9U1</accession>
<keyword evidence="5 6" id="KW-0472">Membrane</keyword>
<evidence type="ECO:0000256" key="2">
    <source>
        <dbReference type="ARBA" id="ARBA00022475"/>
    </source>
</evidence>
<protein>
    <submittedName>
        <fullName evidence="7">Flippase-like domain-containing protein</fullName>
    </submittedName>
</protein>